<dbReference type="EC" id="3.4.21.100" evidence="7"/>
<dbReference type="Gene3D" id="3.40.50.200">
    <property type="entry name" value="Peptidase S8/S53 domain"/>
    <property type="match status" value="1"/>
</dbReference>
<dbReference type="CDD" id="cd14953">
    <property type="entry name" value="NHL_like_1"/>
    <property type="match status" value="1"/>
</dbReference>
<dbReference type="SUPFAM" id="SSF52743">
    <property type="entry name" value="Subtilisin-like"/>
    <property type="match status" value="1"/>
</dbReference>
<dbReference type="InterPro" id="IPR013783">
    <property type="entry name" value="Ig-like_fold"/>
</dbReference>
<comment type="caution">
    <text evidence="7">The sequence shown here is derived from an EMBL/GenBank/DDBJ whole genome shotgun (WGS) entry which is preliminary data.</text>
</comment>
<dbReference type="SMART" id="SM00409">
    <property type="entry name" value="IG"/>
    <property type="match status" value="2"/>
</dbReference>
<evidence type="ECO:0000259" key="6">
    <source>
        <dbReference type="PROSITE" id="PS51695"/>
    </source>
</evidence>
<keyword evidence="7" id="KW-0378">Hydrolase</keyword>
<dbReference type="GO" id="GO:0046872">
    <property type="term" value="F:metal ion binding"/>
    <property type="evidence" value="ECO:0007669"/>
    <property type="project" value="UniProtKB-KW"/>
</dbReference>
<dbReference type="InterPro" id="IPR007110">
    <property type="entry name" value="Ig-like_dom"/>
</dbReference>
<dbReference type="CDD" id="cd11377">
    <property type="entry name" value="Pro-peptidase_S53"/>
    <property type="match status" value="1"/>
</dbReference>
<dbReference type="Gene3D" id="2.120.10.30">
    <property type="entry name" value="TolB, C-terminal domain"/>
    <property type="match status" value="3"/>
</dbReference>
<dbReference type="SMART" id="SM00944">
    <property type="entry name" value="Pro-kuma_activ"/>
    <property type="match status" value="1"/>
</dbReference>
<dbReference type="InterPro" id="IPR036852">
    <property type="entry name" value="Peptidase_S8/S53_dom_sf"/>
</dbReference>
<dbReference type="Pfam" id="PF09286">
    <property type="entry name" value="Pro-kuma_activ"/>
    <property type="match status" value="1"/>
</dbReference>
<dbReference type="Gene3D" id="2.60.40.10">
    <property type="entry name" value="Immunoglobulins"/>
    <property type="match status" value="2"/>
</dbReference>
<name>A0A1J5TIP9_9ZZZZ</name>
<sequence>MSFRQPPACLPNKHLFRLFLGLLTSALVLTALPKAHAAMRSSTAFPGSIRRVLSAAEAGPAISSTPFISRTTLSSTEAIAPMTVEFALKMRNFDELQTRIAKGERIAPAEMQSRYLPNTADQQQLVDWLTSQGFQIVRADPSHLAVFARAPVSTIARALNANFARVTVGSSKFTSAISAPSLPSSLANAVLGIHGLQPQQRPHLLNHLLAQAVSSNQPPYLPAQIASVYGAASTGLTGSGQTIAIFSAAYPSSTDLTAFWTLAGSSASVSNVSHVDLNGGPSSSVDTATMEEADLDVEWAGAMAPGAAIRIYAGDLTDPAVIDEAFLRLYADLPSNPTLHQYSISFGYAEDEVDQDYLLIESQYVAALASAGVTVVASSGDLGGYADSAKPLVLQVNYPASDPDVTGVGGTTLRLVTDGSVATESAWSGSGGGISSYFARPAWQTGTGVSPGTKRLVPDVAAAADPTTGALIYSSGKQYAVGGTSWAAPVWAGLCALMNQSRSAAGLSPLGALNPRLYPLLGTSAFRDITTGSNGSFSALPGYDMCTGLGVPNLAVLVNDSLSSAPSPAIVAQYANRFTTAGQSVTFAVSAVGGSSLSYHWQYSPSGSSTWTPLSDDGTFQGSTTNSLLITKATAAMDRDQFECIVSNAAGSVTSTPASLSIGTTGVSTLAGWPGAYGSQDGTASNARFNYPGGICVDSSGNVYVSDGQNFTVRKITPQGQVSTVAGLAGSAGTTDGPVSVARFSGVGGVACSPSGDLYVADSGNYTIRKITPAGIVSTLAGSAGISGHVDGSGTSAEFSDPENLAVDSSGNIYVADGKGNTIRKVTPTGVVSTLAGTGSKGSADGAASSASFNMPLAVAVDNSGNVYVADSGNSTIRVINTSGVASTLAGLAGATGSTDDSGSRARFDTPSGLAVDASGNLFVADTVNDTIRKVSPTGNVTTVAGSAGSFEATDNYPLSARFNEPADVAVDAAGVLYVADSFNNDVRRIVLSPLSPPSIGANPLPLDVPAGTSAVFSVSATGAAPLSYQWYKDGSPISGATAPTLTLPNVSTLAQASYTCTVTNDAGSTTSSAAPLVVDPLTQSNPSAHLTSISARTYVETGANVQIAGISISGTTPKTVLIRASGPALAPYGISDFLPDPTLTLHDQSGAVIATNDNWGDDPTQTAALSAAFTRTSAFAWPVGGKDSALLVTLKPGLYTATVQDKNGASGVALVEVYEVDHPESRLVDISARSSVASGDNVQVAGFAINGSGLKTVLIRASGPALAPYGISNYLPDPVVTLYNQAGVPIATNDNWSDDPHEAPLIKAAAAVTYAFAWPDGSNDAALLVTLPPGLYTAITKDKNGATGVGLIEVYEVK</sequence>
<evidence type="ECO:0000256" key="4">
    <source>
        <dbReference type="ARBA" id="ARBA00022837"/>
    </source>
</evidence>
<gene>
    <name evidence="7" type="primary">pcp_1</name>
    <name evidence="7" type="ORF">GALL_53990</name>
</gene>
<dbReference type="SUPFAM" id="SSF101898">
    <property type="entry name" value="NHL repeat"/>
    <property type="match status" value="1"/>
</dbReference>
<feature type="domain" description="Ig-like" evidence="5">
    <location>
        <begin position="568"/>
        <end position="661"/>
    </location>
</feature>
<dbReference type="Pfam" id="PF01436">
    <property type="entry name" value="NHL"/>
    <property type="match status" value="2"/>
</dbReference>
<dbReference type="InterPro" id="IPR030400">
    <property type="entry name" value="Sedolisin_dom"/>
</dbReference>
<dbReference type="GO" id="GO:0006508">
    <property type="term" value="P:proteolysis"/>
    <property type="evidence" value="ECO:0007669"/>
    <property type="project" value="InterPro"/>
</dbReference>
<evidence type="ECO:0000256" key="1">
    <source>
        <dbReference type="ARBA" id="ARBA00001913"/>
    </source>
</evidence>
<feature type="domain" description="Ig-like" evidence="5">
    <location>
        <begin position="998"/>
        <end position="1078"/>
    </location>
</feature>
<organism evidence="7">
    <name type="scientific">mine drainage metagenome</name>
    <dbReference type="NCBI Taxonomy" id="410659"/>
    <lineage>
        <taxon>unclassified sequences</taxon>
        <taxon>metagenomes</taxon>
        <taxon>ecological metagenomes</taxon>
    </lineage>
</organism>
<evidence type="ECO:0000259" key="5">
    <source>
        <dbReference type="PROSITE" id="PS50835"/>
    </source>
</evidence>
<dbReference type="InterPro" id="IPR003599">
    <property type="entry name" value="Ig_sub"/>
</dbReference>
<dbReference type="PROSITE" id="PS50835">
    <property type="entry name" value="IG_LIKE"/>
    <property type="match status" value="2"/>
</dbReference>
<dbReference type="InterPro" id="IPR036179">
    <property type="entry name" value="Ig-like_dom_sf"/>
</dbReference>
<dbReference type="Pfam" id="PF13927">
    <property type="entry name" value="Ig_3"/>
    <property type="match status" value="1"/>
</dbReference>
<dbReference type="PROSITE" id="PS51125">
    <property type="entry name" value="NHL"/>
    <property type="match status" value="2"/>
</dbReference>
<evidence type="ECO:0000313" key="7">
    <source>
        <dbReference type="EMBL" id="OIR13580.1"/>
    </source>
</evidence>
<dbReference type="PANTHER" id="PTHR13833:SF71">
    <property type="entry name" value="NHL DOMAIN-CONTAINING PROTEIN"/>
    <property type="match status" value="1"/>
</dbReference>
<keyword evidence="2" id="KW-0479">Metal-binding</keyword>
<accession>A0A1J5TIP9</accession>
<dbReference type="SUPFAM" id="SSF54897">
    <property type="entry name" value="Protease propeptides/inhibitors"/>
    <property type="match status" value="1"/>
</dbReference>
<dbReference type="InterPro" id="IPR001258">
    <property type="entry name" value="NHL_repeat"/>
</dbReference>
<dbReference type="SUPFAM" id="SSF48726">
    <property type="entry name" value="Immunoglobulin"/>
    <property type="match status" value="2"/>
</dbReference>
<dbReference type="EMBL" id="MLJW01000014">
    <property type="protein sequence ID" value="OIR13580.1"/>
    <property type="molecule type" value="Genomic_DNA"/>
</dbReference>
<protein>
    <submittedName>
        <fullName evidence="7">Pseudomonalisin</fullName>
        <ecNumber evidence="7">3.4.21.100</ecNumber>
    </submittedName>
</protein>
<dbReference type="PANTHER" id="PTHR13833">
    <property type="match status" value="1"/>
</dbReference>
<proteinExistence type="predicted"/>
<comment type="cofactor">
    <cofactor evidence="1">
        <name>Ca(2+)</name>
        <dbReference type="ChEBI" id="CHEBI:29108"/>
    </cofactor>
</comment>
<dbReference type="InterPro" id="IPR011042">
    <property type="entry name" value="6-blade_b-propeller_TolB-like"/>
</dbReference>
<feature type="domain" description="Peptidase S53" evidence="6">
    <location>
        <begin position="219"/>
        <end position="564"/>
    </location>
</feature>
<keyword evidence="3" id="KW-0677">Repeat</keyword>
<evidence type="ECO:0000256" key="2">
    <source>
        <dbReference type="ARBA" id="ARBA00022723"/>
    </source>
</evidence>
<dbReference type="GO" id="GO:0004252">
    <property type="term" value="F:serine-type endopeptidase activity"/>
    <property type="evidence" value="ECO:0007669"/>
    <property type="project" value="InterPro"/>
</dbReference>
<keyword evidence="4" id="KW-0106">Calcium</keyword>
<dbReference type="PROSITE" id="PS51695">
    <property type="entry name" value="SEDOLISIN"/>
    <property type="match status" value="1"/>
</dbReference>
<evidence type="ECO:0000256" key="3">
    <source>
        <dbReference type="ARBA" id="ARBA00022737"/>
    </source>
</evidence>
<reference evidence="7" key="1">
    <citation type="submission" date="2016-10" db="EMBL/GenBank/DDBJ databases">
        <title>Sequence of Gallionella enrichment culture.</title>
        <authorList>
            <person name="Poehlein A."/>
            <person name="Muehling M."/>
            <person name="Daniel R."/>
        </authorList>
    </citation>
    <scope>NUCLEOTIDE SEQUENCE</scope>
</reference>
<dbReference type="InterPro" id="IPR015366">
    <property type="entry name" value="S53_propep"/>
</dbReference>
<dbReference type="CDD" id="cd04056">
    <property type="entry name" value="Peptidases_S53"/>
    <property type="match status" value="1"/>
</dbReference>